<proteinExistence type="predicted"/>
<reference evidence="2 3" key="1">
    <citation type="submission" date="2021-05" db="EMBL/GenBank/DDBJ databases">
        <title>Complete Genome Sequence of Latilactobacillus sp. Strain WDN19, a High D-Aspartate-producing Lactic Acid Bacterium Isolated from a Japanese Pickle.</title>
        <authorList>
            <person name="Kajitani K."/>
            <person name="Takahashi S."/>
        </authorList>
    </citation>
    <scope>NUCLEOTIDE SEQUENCE [LARGE SCALE GENOMIC DNA]</scope>
    <source>
        <strain evidence="2 3">WDN19</strain>
        <plasmid evidence="2 3">WDN19_con2</plasmid>
    </source>
</reference>
<sequence length="117" mass="13377">MEKYYNMHNISTAKVQIKMFGALSLKLILVTLGAFVISMQIATALRLGIVPTILFTISNIIFAIYLITRNSRFNPKESRLKLLVYGLTLDCKHYYPLERLKQYDATLEAIRKGGFKS</sequence>
<evidence type="ECO:0000313" key="3">
    <source>
        <dbReference type="Proteomes" id="UP000825100"/>
    </source>
</evidence>
<feature type="transmembrane region" description="Helical" evidence="1">
    <location>
        <begin position="20"/>
        <end position="42"/>
    </location>
</feature>
<keyword evidence="2" id="KW-0614">Plasmid</keyword>
<organism evidence="2 3">
    <name type="scientific">Latilactobacillus curvatus</name>
    <name type="common">Lactobacillus curvatus</name>
    <dbReference type="NCBI Taxonomy" id="28038"/>
    <lineage>
        <taxon>Bacteria</taxon>
        <taxon>Bacillati</taxon>
        <taxon>Bacillota</taxon>
        <taxon>Bacilli</taxon>
        <taxon>Lactobacillales</taxon>
        <taxon>Lactobacillaceae</taxon>
        <taxon>Latilactobacillus</taxon>
    </lineage>
</organism>
<dbReference type="EMBL" id="AP024686">
    <property type="protein sequence ID" value="BCX31547.1"/>
    <property type="molecule type" value="Genomic_DNA"/>
</dbReference>
<dbReference type="Proteomes" id="UP000825100">
    <property type="component" value="Plasmid WDN19_con2"/>
</dbReference>
<dbReference type="RefSeq" id="WP_035147800.1">
    <property type="nucleotide sequence ID" value="NZ_AP024686.1"/>
</dbReference>
<gene>
    <name evidence="2" type="ORF">LTWDN19_21140</name>
</gene>
<feature type="transmembrane region" description="Helical" evidence="1">
    <location>
        <begin position="48"/>
        <end position="67"/>
    </location>
</feature>
<accession>A0ABM7QWS7</accession>
<evidence type="ECO:0000256" key="1">
    <source>
        <dbReference type="SAM" id="Phobius"/>
    </source>
</evidence>
<protein>
    <submittedName>
        <fullName evidence="2">Uncharacterized protein</fullName>
    </submittedName>
</protein>
<name>A0ABM7QWS7_LATCU</name>
<keyword evidence="3" id="KW-1185">Reference proteome</keyword>
<keyword evidence="1" id="KW-0472">Membrane</keyword>
<keyword evidence="1" id="KW-0812">Transmembrane</keyword>
<keyword evidence="1" id="KW-1133">Transmembrane helix</keyword>
<evidence type="ECO:0000313" key="2">
    <source>
        <dbReference type="EMBL" id="BCX31547.1"/>
    </source>
</evidence>
<geneLocation type="plasmid" evidence="2 3">
    <name>WDN19_con2</name>
</geneLocation>